<protein>
    <submittedName>
        <fullName evidence="3">ElyC/SanA/YdcF family protein</fullName>
    </submittedName>
</protein>
<dbReference type="PANTHER" id="PTHR30336:SF4">
    <property type="entry name" value="ENVELOPE BIOGENESIS FACTOR ELYC"/>
    <property type="match status" value="1"/>
</dbReference>
<keyword evidence="1" id="KW-1133">Transmembrane helix</keyword>
<evidence type="ECO:0000256" key="1">
    <source>
        <dbReference type="SAM" id="Phobius"/>
    </source>
</evidence>
<keyword evidence="4" id="KW-1185">Reference proteome</keyword>
<organism evidence="3 4">
    <name type="scientific">Alkalimonas collagenimarina</name>
    <dbReference type="NCBI Taxonomy" id="400390"/>
    <lineage>
        <taxon>Bacteria</taxon>
        <taxon>Pseudomonadati</taxon>
        <taxon>Pseudomonadota</taxon>
        <taxon>Gammaproteobacteria</taxon>
        <taxon>Alkalimonas</taxon>
    </lineage>
</organism>
<accession>A0ABT9GXG4</accession>
<dbReference type="Pfam" id="PF02698">
    <property type="entry name" value="DUF218"/>
    <property type="match status" value="1"/>
</dbReference>
<evidence type="ECO:0000313" key="3">
    <source>
        <dbReference type="EMBL" id="MDP4535375.1"/>
    </source>
</evidence>
<comment type="caution">
    <text evidence="3">The sequence shown here is derived from an EMBL/GenBank/DDBJ whole genome shotgun (WGS) entry which is preliminary data.</text>
</comment>
<name>A0ABT9GXG4_9GAMM</name>
<feature type="transmembrane region" description="Helical" evidence="1">
    <location>
        <begin position="32"/>
        <end position="52"/>
    </location>
</feature>
<reference evidence="3 4" key="1">
    <citation type="submission" date="2023-08" db="EMBL/GenBank/DDBJ databases">
        <authorList>
            <person name="Joshi A."/>
            <person name="Thite S."/>
        </authorList>
    </citation>
    <scope>NUCLEOTIDE SEQUENCE [LARGE SCALE GENOMIC DNA]</scope>
    <source>
        <strain evidence="3 4">AC40</strain>
    </source>
</reference>
<gene>
    <name evidence="3" type="ORF">Q3O60_04130</name>
</gene>
<dbReference type="PANTHER" id="PTHR30336">
    <property type="entry name" value="INNER MEMBRANE PROTEIN, PROBABLE PERMEASE"/>
    <property type="match status" value="1"/>
</dbReference>
<keyword evidence="1" id="KW-0472">Membrane</keyword>
<evidence type="ECO:0000313" key="4">
    <source>
        <dbReference type="Proteomes" id="UP001231616"/>
    </source>
</evidence>
<keyword evidence="1" id="KW-0812">Transmembrane</keyword>
<dbReference type="EMBL" id="JAUZVZ010000004">
    <property type="protein sequence ID" value="MDP4535375.1"/>
    <property type="molecule type" value="Genomic_DNA"/>
</dbReference>
<dbReference type="CDD" id="cd06259">
    <property type="entry name" value="YdcF-like"/>
    <property type="match status" value="1"/>
</dbReference>
<proteinExistence type="predicted"/>
<evidence type="ECO:0000259" key="2">
    <source>
        <dbReference type="Pfam" id="PF02698"/>
    </source>
</evidence>
<dbReference type="InterPro" id="IPR003848">
    <property type="entry name" value="DUF218"/>
</dbReference>
<dbReference type="InterPro" id="IPR051599">
    <property type="entry name" value="Cell_Envelope_Assoc"/>
</dbReference>
<dbReference type="Proteomes" id="UP001231616">
    <property type="component" value="Unassembled WGS sequence"/>
</dbReference>
<sequence length="252" mass="28063">MPSLLKSLLMPLPLLLILLTLSVVLCYRQRKIGFWLLGLSTTLLWLASSSAITERLAATLELTHPALHQAPKLDNIVVLGCMHSAYDFLPLSSQLAECSMARLIEGVRLWHQHPEARLILSGHLPGIPGNHTEVASDLAIALGVNPDRILQVSTPTNTQQEAATVAPLIVNQRSALVTSALHMPRSMNWFTYYGAQITPAPTHFRLRRPLDQFQSGGFVPSARSIQTLSLTHYEYLGLWQQRLALWWDPEDP</sequence>
<feature type="domain" description="DUF218" evidence="2">
    <location>
        <begin position="74"/>
        <end position="237"/>
    </location>
</feature>
<dbReference type="RefSeq" id="WP_305892634.1">
    <property type="nucleotide sequence ID" value="NZ_JAUZVZ010000004.1"/>
</dbReference>